<dbReference type="InterPro" id="IPR022617">
    <property type="entry name" value="Rad60/SUMO-like_dom"/>
</dbReference>
<evidence type="ECO:0000256" key="1">
    <source>
        <dbReference type="ARBA" id="ARBA00009185"/>
    </source>
</evidence>
<feature type="domain" description="MADF" evidence="3">
    <location>
        <begin position="18"/>
        <end position="98"/>
    </location>
</feature>
<organism evidence="4 5">
    <name type="scientific">Artemia franciscana</name>
    <name type="common">Brine shrimp</name>
    <name type="synonym">Artemia sanfranciscana</name>
    <dbReference type="NCBI Taxonomy" id="6661"/>
    <lineage>
        <taxon>Eukaryota</taxon>
        <taxon>Metazoa</taxon>
        <taxon>Ecdysozoa</taxon>
        <taxon>Arthropoda</taxon>
        <taxon>Crustacea</taxon>
        <taxon>Branchiopoda</taxon>
        <taxon>Anostraca</taxon>
        <taxon>Artemiidae</taxon>
        <taxon>Artemia</taxon>
    </lineage>
</organism>
<dbReference type="SMART" id="SM00595">
    <property type="entry name" value="MADF"/>
    <property type="match status" value="1"/>
</dbReference>
<dbReference type="PANTHER" id="PTHR10562">
    <property type="entry name" value="SMALL UBIQUITIN-RELATED MODIFIER"/>
    <property type="match status" value="1"/>
</dbReference>
<dbReference type="SUPFAM" id="SSF54236">
    <property type="entry name" value="Ubiquitin-like"/>
    <property type="match status" value="1"/>
</dbReference>
<evidence type="ECO:0000259" key="3">
    <source>
        <dbReference type="PROSITE" id="PS51029"/>
    </source>
</evidence>
<evidence type="ECO:0008006" key="6">
    <source>
        <dbReference type="Google" id="ProtNLM"/>
    </source>
</evidence>
<proteinExistence type="inferred from homology"/>
<comment type="caution">
    <text evidence="4">The sequence shown here is derived from an EMBL/GenBank/DDBJ whole genome shotgun (WGS) entry which is preliminary data.</text>
</comment>
<keyword evidence="5" id="KW-1185">Reference proteome</keyword>
<comment type="similarity">
    <text evidence="1">Belongs to the ubiquitin family. SUMO subfamily.</text>
</comment>
<dbReference type="Pfam" id="PF10545">
    <property type="entry name" value="MADF_DNA_bdg"/>
    <property type="match status" value="1"/>
</dbReference>
<dbReference type="Gene3D" id="3.10.20.90">
    <property type="entry name" value="Phosphatidylinositol 3-kinase Catalytic Subunit, Chain A, domain 1"/>
    <property type="match status" value="1"/>
</dbReference>
<dbReference type="InterPro" id="IPR000626">
    <property type="entry name" value="Ubiquitin-like_dom"/>
</dbReference>
<dbReference type="PROSITE" id="PS51029">
    <property type="entry name" value="MADF"/>
    <property type="match status" value="1"/>
</dbReference>
<sequence>MMGRCKPYLGKVDSCIFELISTVQAYPSLYNKADPGYKKSRSNNVIWEAIGFLMKQDAKWCKTNWLYYQEEFRRNSKAIQPYHKALLFLNDFNDSETTARATKIIVHVETTPHWFENVGTDVEIIFKINKNTKMRKIMKGFYDRVGVPLHKCRFLYCGRRVNDDDTPELLKMDLEDVIDVFYEQIG</sequence>
<dbReference type="InterPro" id="IPR006578">
    <property type="entry name" value="MADF-dom"/>
</dbReference>
<accession>A0AA88HQ54</accession>
<dbReference type="Pfam" id="PF11976">
    <property type="entry name" value="Rad60-SLD"/>
    <property type="match status" value="1"/>
</dbReference>
<evidence type="ECO:0000313" key="5">
    <source>
        <dbReference type="Proteomes" id="UP001187531"/>
    </source>
</evidence>
<feature type="domain" description="Ubiquitin-like" evidence="2">
    <location>
        <begin position="104"/>
        <end position="186"/>
    </location>
</feature>
<dbReference type="InterPro" id="IPR029071">
    <property type="entry name" value="Ubiquitin-like_domsf"/>
</dbReference>
<evidence type="ECO:0000313" key="4">
    <source>
        <dbReference type="EMBL" id="KAK2713133.1"/>
    </source>
</evidence>
<dbReference type="EMBL" id="JAVRJZ010000015">
    <property type="protein sequence ID" value="KAK2713133.1"/>
    <property type="molecule type" value="Genomic_DNA"/>
</dbReference>
<dbReference type="Proteomes" id="UP001187531">
    <property type="component" value="Unassembled WGS sequence"/>
</dbReference>
<dbReference type="AlphaFoldDB" id="A0AA88HQ54"/>
<protein>
    <recommendedName>
        <fullName evidence="6">Ubiquitin-like domain-containing protein</fullName>
    </recommendedName>
</protein>
<evidence type="ECO:0000259" key="2">
    <source>
        <dbReference type="PROSITE" id="PS50053"/>
    </source>
</evidence>
<dbReference type="PROSITE" id="PS50053">
    <property type="entry name" value="UBIQUITIN_2"/>
    <property type="match status" value="1"/>
</dbReference>
<reference evidence="4" key="1">
    <citation type="submission" date="2023-07" db="EMBL/GenBank/DDBJ databases">
        <title>Chromosome-level genome assembly of Artemia franciscana.</title>
        <authorList>
            <person name="Jo E."/>
        </authorList>
    </citation>
    <scope>NUCLEOTIDE SEQUENCE</scope>
    <source>
        <tissue evidence="4">Whole body</tissue>
    </source>
</reference>
<gene>
    <name evidence="4" type="ORF">QYM36_011731</name>
</gene>
<name>A0AA88HQ54_ARTSF</name>